<proteinExistence type="predicted"/>
<comment type="caution">
    <text evidence="2">The sequence shown here is derived from an EMBL/GenBank/DDBJ whole genome shotgun (WGS) entry which is preliminary data.</text>
</comment>
<evidence type="ECO:0000313" key="3">
    <source>
        <dbReference type="Proteomes" id="UP001595075"/>
    </source>
</evidence>
<evidence type="ECO:0000259" key="1">
    <source>
        <dbReference type="Pfam" id="PF06985"/>
    </source>
</evidence>
<feature type="domain" description="Heterokaryon incompatibility" evidence="1">
    <location>
        <begin position="191"/>
        <end position="330"/>
    </location>
</feature>
<keyword evidence="3" id="KW-1185">Reference proteome</keyword>
<dbReference type="Pfam" id="PF06985">
    <property type="entry name" value="HET"/>
    <property type="match status" value="1"/>
</dbReference>
<protein>
    <recommendedName>
        <fullName evidence="1">Heterokaryon incompatibility domain-containing protein</fullName>
    </recommendedName>
</protein>
<gene>
    <name evidence="2" type="ORF">VTL71DRAFT_23</name>
</gene>
<name>A0ABR4CZZ4_9HELO</name>
<reference evidence="2 3" key="1">
    <citation type="journal article" date="2024" name="Commun. Biol.">
        <title>Comparative genomic analysis of thermophilic fungi reveals convergent evolutionary adaptations and gene losses.</title>
        <authorList>
            <person name="Steindorff A.S."/>
            <person name="Aguilar-Pontes M.V."/>
            <person name="Robinson A.J."/>
            <person name="Andreopoulos B."/>
            <person name="LaButti K."/>
            <person name="Kuo A."/>
            <person name="Mondo S."/>
            <person name="Riley R."/>
            <person name="Otillar R."/>
            <person name="Haridas S."/>
            <person name="Lipzen A."/>
            <person name="Grimwood J."/>
            <person name="Schmutz J."/>
            <person name="Clum A."/>
            <person name="Reid I.D."/>
            <person name="Moisan M.C."/>
            <person name="Butler G."/>
            <person name="Nguyen T.T.M."/>
            <person name="Dewar K."/>
            <person name="Conant G."/>
            <person name="Drula E."/>
            <person name="Henrissat B."/>
            <person name="Hansel C."/>
            <person name="Singer S."/>
            <person name="Hutchinson M.I."/>
            <person name="de Vries R.P."/>
            <person name="Natvig D.O."/>
            <person name="Powell A.J."/>
            <person name="Tsang A."/>
            <person name="Grigoriev I.V."/>
        </authorList>
    </citation>
    <scope>NUCLEOTIDE SEQUENCE [LARGE SCALE GENOMIC DNA]</scope>
    <source>
        <strain evidence="2 3">CBS 494.80</strain>
    </source>
</reference>
<dbReference type="PANTHER" id="PTHR33112:SF1">
    <property type="entry name" value="HETEROKARYON INCOMPATIBILITY DOMAIN-CONTAINING PROTEIN"/>
    <property type="match status" value="1"/>
</dbReference>
<organism evidence="2 3">
    <name type="scientific">Oculimacula yallundae</name>
    <dbReference type="NCBI Taxonomy" id="86028"/>
    <lineage>
        <taxon>Eukaryota</taxon>
        <taxon>Fungi</taxon>
        <taxon>Dikarya</taxon>
        <taxon>Ascomycota</taxon>
        <taxon>Pezizomycotina</taxon>
        <taxon>Leotiomycetes</taxon>
        <taxon>Helotiales</taxon>
        <taxon>Ploettnerulaceae</taxon>
        <taxon>Oculimacula</taxon>
    </lineage>
</organism>
<evidence type="ECO:0000313" key="2">
    <source>
        <dbReference type="EMBL" id="KAL2075081.1"/>
    </source>
</evidence>
<sequence>MTDTEGNDILCISCSKTDLKALLEPYEWIDEDIDDREVENFRSWGKKVDIGSRDEDQVLCSFCRVFKHVSSRFENVHNIGPELVFWPNEPLTLWTIPEFWLYEPRHLPPANVSKFGYRVLLVQDPKNDEITALGRVVKPIGINFQAIQSWLQSCHDIHSCDGRLSGIDIPGMELIDCLTRVIVPATLGMKYVALSYVWGKPKVERLEPDPYPELPETLPLVVEDAIKVVLGIGRQYLWIDRYCIRQDDPVKKQDQIMKMHLIYGKAEMTIVAMSGSEPDDGLAGVSEAKREQQFSCRVNGETYVNLLGQPDHYVNGSVTEWKKRGWTFQEIYLSRRRLVFSNQQCYFECAEMLGLESSTTPLQHPFRWESMKDLGPSYPWSDMTYPEGIGELIQSYSRRTLTFGNDGLNAIRALMNEWSLSNPCCWSYWGIPIVHHVSANPMDTLNMAFTRVLRWFCSGTNASSTRSEFPSWSWVKSRSEVVSPDTLALKDPTPYKHRRKPHGMEVFIEKLDGNLVDLHEFVAEGGPDFPEHMWTHRLHLNCWVAKIGPVFERTYDAFSKKPTREWREPKDMWAYVPDLTYVDSDLGRSGIQQPGNPSIYVPMRNKKTGQEWQCPFYPDNRQDRKTDQRSEVFDQDLSQFVILEDWASSRHGLVIETRDGIIRRVGILILDPAPEYKDGYPTEESIEISFATDLEDCLDLKWKKIRLS</sequence>
<dbReference type="InterPro" id="IPR010730">
    <property type="entry name" value="HET"/>
</dbReference>
<dbReference type="PANTHER" id="PTHR33112">
    <property type="entry name" value="DOMAIN PROTEIN, PUTATIVE-RELATED"/>
    <property type="match status" value="1"/>
</dbReference>
<dbReference type="EMBL" id="JAZHXI010000001">
    <property type="protein sequence ID" value="KAL2075081.1"/>
    <property type="molecule type" value="Genomic_DNA"/>
</dbReference>
<dbReference type="Proteomes" id="UP001595075">
    <property type="component" value="Unassembled WGS sequence"/>
</dbReference>
<accession>A0ABR4CZZ4</accession>